<dbReference type="InterPro" id="IPR011990">
    <property type="entry name" value="TPR-like_helical_dom_sf"/>
</dbReference>
<dbReference type="GeneID" id="62195322"/>
<comment type="subcellular location">
    <subcellularLocation>
        <location evidence="2">Cell membrane</location>
        <topology evidence="2">Peripheral membrane protein</topology>
        <orientation evidence="2">Cytoplasmic side</orientation>
    </subcellularLocation>
    <subcellularLocation>
        <location evidence="3">Cytoplasmic granule</location>
    </subcellularLocation>
</comment>
<keyword evidence="4" id="KW-0254">Endocytosis</keyword>
<dbReference type="InterPro" id="IPR051722">
    <property type="entry name" value="Endocytosis_PI4K-reg_protein"/>
</dbReference>
<dbReference type="PROSITE" id="PS50293">
    <property type="entry name" value="TPR_REGION"/>
    <property type="match status" value="1"/>
</dbReference>
<evidence type="ECO:0000256" key="3">
    <source>
        <dbReference type="ARBA" id="ARBA00004463"/>
    </source>
</evidence>
<gene>
    <name evidence="10" type="ORF">FOA43_001921</name>
</gene>
<protein>
    <recommendedName>
        <fullName evidence="8">Cargo-transport protein YPP1</fullName>
    </recommendedName>
</protein>
<dbReference type="AlphaFoldDB" id="A0A875RP53"/>
<keyword evidence="6 9" id="KW-0802">TPR repeat</keyword>
<proteinExistence type="inferred from homology"/>
<feature type="repeat" description="TPR" evidence="9">
    <location>
        <begin position="417"/>
        <end position="450"/>
    </location>
</feature>
<comment type="similarity">
    <text evidence="7">Belongs to the YPP1 family.</text>
</comment>
<keyword evidence="11" id="KW-1185">Reference proteome</keyword>
<keyword evidence="5" id="KW-0677">Repeat</keyword>
<dbReference type="Proteomes" id="UP000662931">
    <property type="component" value="Chromosome 1"/>
</dbReference>
<evidence type="ECO:0000256" key="1">
    <source>
        <dbReference type="ARBA" id="ARBA00002550"/>
    </source>
</evidence>
<name>A0A875RP53_EENNA</name>
<dbReference type="Pfam" id="PF07719">
    <property type="entry name" value="TPR_2"/>
    <property type="match status" value="1"/>
</dbReference>
<dbReference type="InterPro" id="IPR019734">
    <property type="entry name" value="TPR_rpt"/>
</dbReference>
<sequence length="785" mass="90342">MALDDLNYKVRSQIVSGIDILTAVKQYKEEAQKSKYDENVDIDARLKQLSSSITYSDQVAELVESLDDKEKIEKLLSLSHDPSRDVDYYILLKLVLMCLKEQELAPLFDRWMSINVFPLSTNIMAWSCIDEICGKLCVGPLALLRASSTKEFDTKVDHLIPLDSHSKNKNFRTILRYIFALKVFEKSPIAVEIGAKFTKYCLCSLQEHKFPKANESNEQVDLLIIACIYLLHQYPHSKLFDAHSIAEKALYVSYHSIPVMKLWCFSAISEKKSIEVLPVFKTYLHYVTDTIMKHGNDFFDPVGTIETYVVVISHVTQTWENPERELFERVCDWVGELKSCINDFIKFVCASSELYTTTLRQYMSSIWFRLGFIYERLCFVYTTAEDGLDKRIDSACRYYKKSIDLIECMPAKQVEFADYYYRYALIMAKKLEYSEAIKAMKQALKIDPNAVEYLNVIVLLYSAVEDSMSKPLGIAREVLESFKAGDWINRPLKDRLNVLQMYMTFIALVEASSSCFEALDFLQELFNLAHKLLGVSATMVSENGSSKTKGDLVRIISSHRPSIRDPKDDLHQLLRTAKPKRGVFNLIRTKKINKPKSDLVKRSQQKEGQVPQIVAHPSDEEKRIMHHLWLWSSKLFEKCGQLSDAEGCIKEAESVYQKTSDSYARLGQLLLNNNPKLALQQLEIALEMSQDTNVEAILGFAKLVLSEDGKKVFIGEQDERAAVGRCQNYLQILSYKYECLTMSEIYYYLSEIYERYNDEPMVEKTLWKVISLEGKRPVRTLQGGF</sequence>
<evidence type="ECO:0000256" key="4">
    <source>
        <dbReference type="ARBA" id="ARBA00022583"/>
    </source>
</evidence>
<evidence type="ECO:0000256" key="5">
    <source>
        <dbReference type="ARBA" id="ARBA00022737"/>
    </source>
</evidence>
<dbReference type="RefSeq" id="XP_038778155.1">
    <property type="nucleotide sequence ID" value="XM_038922227.1"/>
</dbReference>
<evidence type="ECO:0000313" key="11">
    <source>
        <dbReference type="Proteomes" id="UP000662931"/>
    </source>
</evidence>
<dbReference type="GO" id="GO:0005886">
    <property type="term" value="C:plasma membrane"/>
    <property type="evidence" value="ECO:0007669"/>
    <property type="project" value="UniProtKB-SubCell"/>
</dbReference>
<evidence type="ECO:0000256" key="8">
    <source>
        <dbReference type="ARBA" id="ARBA00039231"/>
    </source>
</evidence>
<dbReference type="PROSITE" id="PS50005">
    <property type="entry name" value="TPR"/>
    <property type="match status" value="1"/>
</dbReference>
<dbReference type="SUPFAM" id="SSF48452">
    <property type="entry name" value="TPR-like"/>
    <property type="match status" value="1"/>
</dbReference>
<dbReference type="PANTHER" id="PTHR23083">
    <property type="entry name" value="TETRATRICOPEPTIDE REPEAT PROTEIN, TPR"/>
    <property type="match status" value="1"/>
</dbReference>
<dbReference type="OrthoDB" id="29013at2759"/>
<comment type="function">
    <text evidence="1">Involved in endocytosis.</text>
</comment>
<dbReference type="PANTHER" id="PTHR23083:SF464">
    <property type="entry name" value="TETRATRICOPEPTIDE REPEAT DOMAIN 7, ISOFORM A"/>
    <property type="match status" value="1"/>
</dbReference>
<evidence type="ECO:0000256" key="9">
    <source>
        <dbReference type="PROSITE-ProRule" id="PRU00339"/>
    </source>
</evidence>
<evidence type="ECO:0000256" key="7">
    <source>
        <dbReference type="ARBA" id="ARBA00038251"/>
    </source>
</evidence>
<dbReference type="Gene3D" id="1.25.40.10">
    <property type="entry name" value="Tetratricopeptide repeat domain"/>
    <property type="match status" value="2"/>
</dbReference>
<dbReference type="EMBL" id="CP064812">
    <property type="protein sequence ID" value="QPG74590.1"/>
    <property type="molecule type" value="Genomic_DNA"/>
</dbReference>
<evidence type="ECO:0000256" key="6">
    <source>
        <dbReference type="ARBA" id="ARBA00022803"/>
    </source>
</evidence>
<dbReference type="InterPro" id="IPR013105">
    <property type="entry name" value="TPR_2"/>
</dbReference>
<evidence type="ECO:0000256" key="2">
    <source>
        <dbReference type="ARBA" id="ARBA00004413"/>
    </source>
</evidence>
<evidence type="ECO:0000313" key="10">
    <source>
        <dbReference type="EMBL" id="QPG74590.1"/>
    </source>
</evidence>
<dbReference type="KEGG" id="bnn:FOA43_001921"/>
<reference evidence="10" key="1">
    <citation type="submission" date="2020-10" db="EMBL/GenBank/DDBJ databases">
        <authorList>
            <person name="Roach M.J.R."/>
        </authorList>
    </citation>
    <scope>NUCLEOTIDE SEQUENCE</scope>
    <source>
        <strain evidence="10">CBS 1945</strain>
    </source>
</reference>
<organism evidence="10 11">
    <name type="scientific">Eeniella nana</name>
    <name type="common">Yeast</name>
    <name type="synonym">Brettanomyces nanus</name>
    <dbReference type="NCBI Taxonomy" id="13502"/>
    <lineage>
        <taxon>Eukaryota</taxon>
        <taxon>Fungi</taxon>
        <taxon>Dikarya</taxon>
        <taxon>Ascomycota</taxon>
        <taxon>Saccharomycotina</taxon>
        <taxon>Pichiomycetes</taxon>
        <taxon>Pichiales</taxon>
        <taxon>Pichiaceae</taxon>
        <taxon>Brettanomyces</taxon>
    </lineage>
</organism>
<dbReference type="GO" id="GO:0006897">
    <property type="term" value="P:endocytosis"/>
    <property type="evidence" value="ECO:0007669"/>
    <property type="project" value="UniProtKB-KW"/>
</dbReference>
<accession>A0A875RP53</accession>